<sequence>MYRFLLTPRWLGFAALVGVAAVVMVMLGNWQLHRYQERSATNERIDESSRVAPVPLPEEVPAAWTRVTVTGQYDPTNEILVRGRTVDGTVGFEVVTPLVRTEGPAVLVDRGWVPPAPGGAIAMPKVPAPPTGEVTVVGRLHVSESRPDSVTRREGKIEVRRIGIARLGEELPYPLYGGYVLTEEPANGFTEVTVRHENSWQNAGYVLQWWLFAALAVAGFGWMVYREAHPKQEPADRTELLNA</sequence>
<dbReference type="EMBL" id="JAVHUY010000044">
    <property type="protein sequence ID" value="MDQ7909580.1"/>
    <property type="molecule type" value="Genomic_DNA"/>
</dbReference>
<dbReference type="InterPro" id="IPR002994">
    <property type="entry name" value="Surf1/Shy1"/>
</dbReference>
<keyword evidence="4 6" id="KW-1133">Transmembrane helix</keyword>
<keyword evidence="3 6" id="KW-0812">Transmembrane</keyword>
<comment type="subcellular location">
    <subcellularLocation>
        <location evidence="6">Cell membrane</location>
        <topology evidence="6">Multi-pass membrane protein</topology>
    </subcellularLocation>
    <subcellularLocation>
        <location evidence="1">Membrane</location>
    </subcellularLocation>
</comment>
<dbReference type="Pfam" id="PF02104">
    <property type="entry name" value="SURF1"/>
    <property type="match status" value="1"/>
</dbReference>
<dbReference type="RefSeq" id="WP_308716841.1">
    <property type="nucleotide sequence ID" value="NZ_JAVHUY010000044.1"/>
</dbReference>
<reference evidence="7 8" key="1">
    <citation type="submission" date="2023-08" db="EMBL/GenBank/DDBJ databases">
        <title>Phytohabitans sansha sp. nov., isolated from marine sediment.</title>
        <authorList>
            <person name="Zhao Y."/>
            <person name="Yi K."/>
        </authorList>
    </citation>
    <scope>NUCLEOTIDE SEQUENCE [LARGE SCALE GENOMIC DNA]</scope>
    <source>
        <strain evidence="7 8">ZYX-F-186</strain>
    </source>
</reference>
<comment type="similarity">
    <text evidence="2 6">Belongs to the SURF1 family.</text>
</comment>
<organism evidence="7 8">
    <name type="scientific">Phytohabitans maris</name>
    <dbReference type="NCBI Taxonomy" id="3071409"/>
    <lineage>
        <taxon>Bacteria</taxon>
        <taxon>Bacillati</taxon>
        <taxon>Actinomycetota</taxon>
        <taxon>Actinomycetes</taxon>
        <taxon>Micromonosporales</taxon>
        <taxon>Micromonosporaceae</taxon>
    </lineage>
</organism>
<dbReference type="InterPro" id="IPR045214">
    <property type="entry name" value="Surf1/Surf4"/>
</dbReference>
<keyword evidence="6" id="KW-1003">Cell membrane</keyword>
<dbReference type="PROSITE" id="PS50895">
    <property type="entry name" value="SURF1"/>
    <property type="match status" value="1"/>
</dbReference>
<dbReference type="PANTHER" id="PTHR23427:SF2">
    <property type="entry name" value="SURFEIT LOCUS PROTEIN 1"/>
    <property type="match status" value="1"/>
</dbReference>
<evidence type="ECO:0000313" key="7">
    <source>
        <dbReference type="EMBL" id="MDQ7909580.1"/>
    </source>
</evidence>
<keyword evidence="5 6" id="KW-0472">Membrane</keyword>
<evidence type="ECO:0000256" key="1">
    <source>
        <dbReference type="ARBA" id="ARBA00004370"/>
    </source>
</evidence>
<gene>
    <name evidence="7" type="ORF">RB614_34175</name>
</gene>
<feature type="transmembrane region" description="Helical" evidence="6">
    <location>
        <begin position="205"/>
        <end position="225"/>
    </location>
</feature>
<evidence type="ECO:0000256" key="6">
    <source>
        <dbReference type="RuleBase" id="RU363076"/>
    </source>
</evidence>
<dbReference type="Proteomes" id="UP001230908">
    <property type="component" value="Unassembled WGS sequence"/>
</dbReference>
<comment type="caution">
    <text evidence="7">The sequence shown here is derived from an EMBL/GenBank/DDBJ whole genome shotgun (WGS) entry which is preliminary data.</text>
</comment>
<evidence type="ECO:0000256" key="5">
    <source>
        <dbReference type="ARBA" id="ARBA00023136"/>
    </source>
</evidence>
<dbReference type="CDD" id="cd06662">
    <property type="entry name" value="SURF1"/>
    <property type="match status" value="1"/>
</dbReference>
<evidence type="ECO:0000256" key="2">
    <source>
        <dbReference type="ARBA" id="ARBA00007165"/>
    </source>
</evidence>
<evidence type="ECO:0000256" key="3">
    <source>
        <dbReference type="ARBA" id="ARBA00022692"/>
    </source>
</evidence>
<proteinExistence type="inferred from homology"/>
<accession>A0ABU0ZRE2</accession>
<name>A0ABU0ZRE2_9ACTN</name>
<keyword evidence="8" id="KW-1185">Reference proteome</keyword>
<dbReference type="PANTHER" id="PTHR23427">
    <property type="entry name" value="SURFEIT LOCUS PROTEIN"/>
    <property type="match status" value="1"/>
</dbReference>
<feature type="transmembrane region" description="Helical" evidence="6">
    <location>
        <begin position="12"/>
        <end position="30"/>
    </location>
</feature>
<protein>
    <recommendedName>
        <fullName evidence="6">SURF1-like protein</fullName>
    </recommendedName>
</protein>
<evidence type="ECO:0000256" key="4">
    <source>
        <dbReference type="ARBA" id="ARBA00022989"/>
    </source>
</evidence>
<evidence type="ECO:0000313" key="8">
    <source>
        <dbReference type="Proteomes" id="UP001230908"/>
    </source>
</evidence>